<sequence>MKTPEQLIQEDKVAFYGSFISSMVYINEAVTEAIEEMVAVGYVSVESESMVQRIEAFADLLGYELEVMPDADSDDYWYDVEVVNWQVKS</sequence>
<dbReference type="RefSeq" id="WP_046216957.1">
    <property type="nucleotide sequence ID" value="NZ_CP011974.1"/>
</dbReference>
<proteinExistence type="predicted"/>
<evidence type="ECO:0000313" key="1">
    <source>
        <dbReference type="EMBL" id="AKO91996.1"/>
    </source>
</evidence>
<gene>
    <name evidence="1" type="ORF">BEH_07715</name>
</gene>
<dbReference type="AlphaFoldDB" id="A0A0H4KGQ8"/>
<dbReference type="EMBL" id="CP011974">
    <property type="protein sequence ID" value="AKO91996.1"/>
    <property type="molecule type" value="Genomic_DNA"/>
</dbReference>
<protein>
    <submittedName>
        <fullName evidence="1">Uncharacterized protein</fullName>
    </submittedName>
</protein>
<name>A0A0H4KGQ8_9BACI</name>
<organism evidence="1 2">
    <name type="scientific">Priestia filamentosa</name>
    <dbReference type="NCBI Taxonomy" id="1402861"/>
    <lineage>
        <taxon>Bacteria</taxon>
        <taxon>Bacillati</taxon>
        <taxon>Bacillota</taxon>
        <taxon>Bacilli</taxon>
        <taxon>Bacillales</taxon>
        <taxon>Bacillaceae</taxon>
        <taxon>Priestia</taxon>
    </lineage>
</organism>
<dbReference type="Proteomes" id="UP000036202">
    <property type="component" value="Chromosome"/>
</dbReference>
<reference evidence="1 2" key="1">
    <citation type="journal article" date="2015" name="PLoS ONE">
        <title>Genome Sequence of Bacillus endophyticus and Analysis of Its Companion Mechanism in the Ketogulonigenium vulgare-Bacillus Strain Consortium.</title>
        <authorList>
            <person name="Jia N."/>
            <person name="Du J."/>
            <person name="Ding M.Z."/>
            <person name="Gao F."/>
            <person name="Yuan Y.J."/>
        </authorList>
    </citation>
    <scope>NUCLEOTIDE SEQUENCE [LARGE SCALE GENOMIC DNA]</scope>
    <source>
        <strain evidence="1 2">Hbe603</strain>
    </source>
</reference>
<evidence type="ECO:0000313" key="2">
    <source>
        <dbReference type="Proteomes" id="UP000036202"/>
    </source>
</evidence>
<keyword evidence="2" id="KW-1185">Reference proteome</keyword>
<accession>A0A0H4KGQ8</accession>
<dbReference type="PATRIC" id="fig|135735.6.peg.1577"/>
<reference evidence="2" key="2">
    <citation type="submission" date="2015-06" db="EMBL/GenBank/DDBJ databases">
        <title>Genome Sequence of Bacillus endophyticus and Analysis of its Companion Mechanism in the Ketogulonigenium vulgare-Bacillus strain Consortium.</title>
        <authorList>
            <person name="Jia N."/>
            <person name="Du J."/>
            <person name="Ding M.-Z."/>
            <person name="Gao F."/>
            <person name="Yuan Y.-J."/>
        </authorList>
    </citation>
    <scope>NUCLEOTIDE SEQUENCE [LARGE SCALE GENOMIC DNA]</scope>
    <source>
        <strain evidence="2">Hbe603</strain>
    </source>
</reference>
<dbReference type="KEGG" id="beo:BEH_07715"/>